<dbReference type="eggNOG" id="COG2859">
    <property type="taxonomic scope" value="Bacteria"/>
</dbReference>
<keyword evidence="2" id="KW-1185">Reference proteome</keyword>
<dbReference type="AlphaFoldDB" id="Q3AA84"/>
<sequence>MLGLATKDAMQRAEQIAKFTGVKVGKLRSSKMGVFQITAPYSTDVSDMGIFDTSSIEKEITAVVTCEFEIN</sequence>
<accession>Q3AA84</accession>
<dbReference type="KEGG" id="chy:CHY_2136"/>
<dbReference type="OrthoDB" id="9785289at2"/>
<dbReference type="HOGENOM" id="CLU_2768395_0_0_9"/>
<dbReference type="InterPro" id="IPR007497">
    <property type="entry name" value="SIMPL/DUF541"/>
</dbReference>
<protein>
    <submittedName>
        <fullName evidence="1">Conserved domain protein</fullName>
    </submittedName>
</protein>
<name>Q3AA84_CARHZ</name>
<dbReference type="Pfam" id="PF04402">
    <property type="entry name" value="SIMPL"/>
    <property type="match status" value="1"/>
</dbReference>
<proteinExistence type="predicted"/>
<organism evidence="1 2">
    <name type="scientific">Carboxydothermus hydrogenoformans (strain ATCC BAA-161 / DSM 6008 / Z-2901)</name>
    <dbReference type="NCBI Taxonomy" id="246194"/>
    <lineage>
        <taxon>Bacteria</taxon>
        <taxon>Bacillati</taxon>
        <taxon>Bacillota</taxon>
        <taxon>Clostridia</taxon>
        <taxon>Thermoanaerobacterales</taxon>
        <taxon>Thermoanaerobacteraceae</taxon>
        <taxon>Carboxydothermus</taxon>
    </lineage>
</organism>
<dbReference type="STRING" id="246194.CHY_2136"/>
<dbReference type="EMBL" id="CP000141">
    <property type="protein sequence ID" value="ABB16247.1"/>
    <property type="molecule type" value="Genomic_DNA"/>
</dbReference>
<evidence type="ECO:0000313" key="1">
    <source>
        <dbReference type="EMBL" id="ABB16247.1"/>
    </source>
</evidence>
<dbReference type="InParanoid" id="Q3AA84"/>
<gene>
    <name evidence="1" type="ordered locus">CHY_2136</name>
</gene>
<evidence type="ECO:0000313" key="2">
    <source>
        <dbReference type="Proteomes" id="UP000002706"/>
    </source>
</evidence>
<dbReference type="Proteomes" id="UP000002706">
    <property type="component" value="Chromosome"/>
</dbReference>
<reference evidence="1 2" key="1">
    <citation type="journal article" date="2005" name="PLoS Genet.">
        <title>Life in hot carbon monoxide: the complete genome sequence of Carboxydothermus hydrogenoformans Z-2901.</title>
        <authorList>
            <person name="Wu M."/>
            <person name="Ren Q."/>
            <person name="Durkin A.S."/>
            <person name="Daugherty S.C."/>
            <person name="Brinkac L.M."/>
            <person name="Dodson R.J."/>
            <person name="Madupu R."/>
            <person name="Sullivan S.A."/>
            <person name="Kolonay J.F."/>
            <person name="Haft D.H."/>
            <person name="Nelson W.C."/>
            <person name="Tallon L.J."/>
            <person name="Jones K.M."/>
            <person name="Ulrich L.E."/>
            <person name="Gonzalez J.M."/>
            <person name="Zhulin I.B."/>
            <person name="Robb F.T."/>
            <person name="Eisen J.A."/>
        </authorList>
    </citation>
    <scope>NUCLEOTIDE SEQUENCE [LARGE SCALE GENOMIC DNA]</scope>
    <source>
        <strain evidence="2">ATCC BAA-161 / DSM 6008 / Z-2901</strain>
    </source>
</reference>